<evidence type="ECO:0000256" key="8">
    <source>
        <dbReference type="SAM" id="MobiDB-lite"/>
    </source>
</evidence>
<gene>
    <name evidence="11" type="ORF">Nans01_46710</name>
</gene>
<evidence type="ECO:0000256" key="3">
    <source>
        <dbReference type="ARBA" id="ARBA00022475"/>
    </source>
</evidence>
<dbReference type="PANTHER" id="PTHR43386">
    <property type="entry name" value="OLIGOPEPTIDE TRANSPORT SYSTEM PERMEASE PROTEIN APPC"/>
    <property type="match status" value="1"/>
</dbReference>
<feature type="signal peptide" evidence="9">
    <location>
        <begin position="1"/>
        <end position="22"/>
    </location>
</feature>
<comment type="subcellular location">
    <subcellularLocation>
        <location evidence="1 7">Cell membrane</location>
        <topology evidence="1 7">Multi-pass membrane protein</topology>
    </subcellularLocation>
</comment>
<evidence type="ECO:0000259" key="10">
    <source>
        <dbReference type="PROSITE" id="PS50928"/>
    </source>
</evidence>
<dbReference type="GO" id="GO:0055085">
    <property type="term" value="P:transmembrane transport"/>
    <property type="evidence" value="ECO:0007669"/>
    <property type="project" value="InterPro"/>
</dbReference>
<feature type="transmembrane region" description="Helical" evidence="7">
    <location>
        <begin position="187"/>
        <end position="206"/>
    </location>
</feature>
<evidence type="ECO:0000256" key="9">
    <source>
        <dbReference type="SAM" id="SignalP"/>
    </source>
</evidence>
<evidence type="ECO:0000256" key="6">
    <source>
        <dbReference type="ARBA" id="ARBA00023136"/>
    </source>
</evidence>
<evidence type="ECO:0000256" key="2">
    <source>
        <dbReference type="ARBA" id="ARBA00022448"/>
    </source>
</evidence>
<reference evidence="11" key="1">
    <citation type="submission" date="2023-02" db="EMBL/GenBank/DDBJ databases">
        <title>Nocardiopsis ansamitocini NBRC 112285.</title>
        <authorList>
            <person name="Ichikawa N."/>
            <person name="Sato H."/>
            <person name="Tonouchi N."/>
        </authorList>
    </citation>
    <scope>NUCLEOTIDE SEQUENCE</scope>
    <source>
        <strain evidence="11">NBRC 112285</strain>
    </source>
</reference>
<evidence type="ECO:0000313" key="11">
    <source>
        <dbReference type="EMBL" id="GLU50320.1"/>
    </source>
</evidence>
<dbReference type="Pfam" id="PF00528">
    <property type="entry name" value="BPD_transp_1"/>
    <property type="match status" value="1"/>
</dbReference>
<accession>A0A9W6P9W0</accession>
<keyword evidence="4 7" id="KW-0812">Transmembrane</keyword>
<feature type="domain" description="ABC transmembrane type-1" evidence="10">
    <location>
        <begin position="58"/>
        <end position="247"/>
    </location>
</feature>
<dbReference type="PROSITE" id="PS50928">
    <property type="entry name" value="ABC_TM1"/>
    <property type="match status" value="1"/>
</dbReference>
<feature type="transmembrane region" description="Helical" evidence="7">
    <location>
        <begin position="93"/>
        <end position="114"/>
    </location>
</feature>
<organism evidence="11 12">
    <name type="scientific">Nocardiopsis ansamitocini</name>
    <dbReference type="NCBI Taxonomy" id="1670832"/>
    <lineage>
        <taxon>Bacteria</taxon>
        <taxon>Bacillati</taxon>
        <taxon>Actinomycetota</taxon>
        <taxon>Actinomycetes</taxon>
        <taxon>Streptosporangiales</taxon>
        <taxon>Nocardiopsidaceae</taxon>
        <taxon>Nocardiopsis</taxon>
    </lineage>
</organism>
<keyword evidence="9" id="KW-0732">Signal</keyword>
<evidence type="ECO:0000256" key="5">
    <source>
        <dbReference type="ARBA" id="ARBA00022989"/>
    </source>
</evidence>
<sequence>MFVLLAAAALAAPLLVPHPEHAGTATDSSARLLAPSATYWMGTDNLGRDVFSRVVYGLRTGPAIAVLVVSSAVVVGTAVGLVAGYFGGWVDEILMRLTDVFLAVPALLLALALAAVLPRGVVGLTIALALTWWPWYARLVRGEAASVAGRRHVEACRALGLGHCRIMLRHVLPGTTTPLLVQASTDIGGVILVASGLSFLGLGAQAPTADWGLMVQESQNHFATHWWVGTFPGLAIMGVAALSYLTGDALRDRLDPRSTSPRGRMPRRRPGTTEAG</sequence>
<feature type="region of interest" description="Disordered" evidence="8">
    <location>
        <begin position="253"/>
        <end position="276"/>
    </location>
</feature>
<proteinExistence type="inferred from homology"/>
<evidence type="ECO:0000256" key="1">
    <source>
        <dbReference type="ARBA" id="ARBA00004651"/>
    </source>
</evidence>
<keyword evidence="2 7" id="KW-0813">Transport</keyword>
<evidence type="ECO:0000256" key="7">
    <source>
        <dbReference type="RuleBase" id="RU363032"/>
    </source>
</evidence>
<dbReference type="EMBL" id="BSQG01000013">
    <property type="protein sequence ID" value="GLU50320.1"/>
    <property type="molecule type" value="Genomic_DNA"/>
</dbReference>
<comment type="caution">
    <text evidence="11">The sequence shown here is derived from an EMBL/GenBank/DDBJ whole genome shotgun (WGS) entry which is preliminary data.</text>
</comment>
<keyword evidence="12" id="KW-1185">Reference proteome</keyword>
<dbReference type="InterPro" id="IPR000515">
    <property type="entry name" value="MetI-like"/>
</dbReference>
<keyword evidence="3" id="KW-1003">Cell membrane</keyword>
<evidence type="ECO:0000313" key="12">
    <source>
        <dbReference type="Proteomes" id="UP001165092"/>
    </source>
</evidence>
<dbReference type="GO" id="GO:0005886">
    <property type="term" value="C:plasma membrane"/>
    <property type="evidence" value="ECO:0007669"/>
    <property type="project" value="UniProtKB-SubCell"/>
</dbReference>
<feature type="transmembrane region" description="Helical" evidence="7">
    <location>
        <begin position="63"/>
        <end position="86"/>
    </location>
</feature>
<dbReference type="Proteomes" id="UP001165092">
    <property type="component" value="Unassembled WGS sequence"/>
</dbReference>
<evidence type="ECO:0000256" key="4">
    <source>
        <dbReference type="ARBA" id="ARBA00022692"/>
    </source>
</evidence>
<keyword evidence="6 7" id="KW-0472">Membrane</keyword>
<keyword evidence="5 7" id="KW-1133">Transmembrane helix</keyword>
<dbReference type="PANTHER" id="PTHR43386:SF1">
    <property type="entry name" value="D,D-DIPEPTIDE TRANSPORT SYSTEM PERMEASE PROTEIN DDPC-RELATED"/>
    <property type="match status" value="1"/>
</dbReference>
<name>A0A9W6P9W0_9ACTN</name>
<dbReference type="InterPro" id="IPR035906">
    <property type="entry name" value="MetI-like_sf"/>
</dbReference>
<comment type="similarity">
    <text evidence="7">Belongs to the binding-protein-dependent transport system permease family.</text>
</comment>
<dbReference type="SUPFAM" id="SSF161098">
    <property type="entry name" value="MetI-like"/>
    <property type="match status" value="1"/>
</dbReference>
<feature type="chain" id="PRO_5040857743" evidence="9">
    <location>
        <begin position="23"/>
        <end position="276"/>
    </location>
</feature>
<dbReference type="InterPro" id="IPR050366">
    <property type="entry name" value="BP-dependent_transpt_permease"/>
</dbReference>
<protein>
    <submittedName>
        <fullName evidence="11">Cytochrome c550</fullName>
    </submittedName>
</protein>
<feature type="transmembrane region" description="Helical" evidence="7">
    <location>
        <begin position="226"/>
        <end position="247"/>
    </location>
</feature>
<dbReference type="Gene3D" id="1.10.3720.10">
    <property type="entry name" value="MetI-like"/>
    <property type="match status" value="1"/>
</dbReference>
<dbReference type="CDD" id="cd06261">
    <property type="entry name" value="TM_PBP2"/>
    <property type="match status" value="1"/>
</dbReference>
<dbReference type="AlphaFoldDB" id="A0A9W6P9W0"/>